<evidence type="ECO:0000313" key="4">
    <source>
        <dbReference type="EMBL" id="MFD1948874.1"/>
    </source>
</evidence>
<feature type="domain" description="PPM-type phosphatase" evidence="3">
    <location>
        <begin position="189"/>
        <end position="400"/>
    </location>
</feature>
<sequence length="405" mass="44237">MSSDSAAATVAPLDERRRQHAVVSLGLVIPVRQESDERLDRITRLAQRVFDAAWTSITVLDDDQAWFPSAQGFDIEQMDRDDTFCDRTTRARQFTVVEDATADPRFSGLTAVREAGIRFYAGVPLLDSQDNVVGVFCLYDTRVRTLSPSEEQTLRDLGVWAQQELVTNREMTRAGQVQASMLPSRPIKEGDWQVTGICLPAQAVGGDLYDYALTGHVLHLGLGDVMGKGTGAALVGAGVRAAVRATHASVVEGTNLGTATTQVAQSLVRDLERAETFVTLFQAAIDLRHGVMRYVDAGSGLCVLLRRDGRAELLAGEDRPLGVFRDDRWTEHLVSLDPGDRLLLFSDGVLDLLDDPDDWVTEVALMMRAHADAGGLLAELRRTTRETLQLDDVTAVAVYCGEPVA</sequence>
<protein>
    <submittedName>
        <fullName evidence="4">PP2C family protein-serine/threonine phosphatase</fullName>
        <ecNumber evidence="4">3.1.3.16</ecNumber>
    </submittedName>
</protein>
<name>A0ABW4TTN0_9ACTN</name>
<dbReference type="Gene3D" id="3.60.40.10">
    <property type="entry name" value="PPM-type phosphatase domain"/>
    <property type="match status" value="1"/>
</dbReference>
<comment type="caution">
    <text evidence="4">The sequence shown here is derived from an EMBL/GenBank/DDBJ whole genome shotgun (WGS) entry which is preliminary data.</text>
</comment>
<evidence type="ECO:0000256" key="1">
    <source>
        <dbReference type="ARBA" id="ARBA00022801"/>
    </source>
</evidence>
<dbReference type="Proteomes" id="UP001597351">
    <property type="component" value="Unassembled WGS sequence"/>
</dbReference>
<dbReference type="InterPro" id="IPR029016">
    <property type="entry name" value="GAF-like_dom_sf"/>
</dbReference>
<evidence type="ECO:0000259" key="2">
    <source>
        <dbReference type="SMART" id="SM00065"/>
    </source>
</evidence>
<gene>
    <name evidence="4" type="ORF">ACFSDE_18875</name>
</gene>
<keyword evidence="1 4" id="KW-0378">Hydrolase</keyword>
<dbReference type="Gene3D" id="3.30.450.40">
    <property type="match status" value="1"/>
</dbReference>
<dbReference type="EMBL" id="JBHUGD010000004">
    <property type="protein sequence ID" value="MFD1948874.1"/>
    <property type="molecule type" value="Genomic_DNA"/>
</dbReference>
<dbReference type="InterPro" id="IPR003018">
    <property type="entry name" value="GAF"/>
</dbReference>
<organism evidence="4 5">
    <name type="scientific">Nocardioides aestuarii</name>
    <dbReference type="NCBI Taxonomy" id="252231"/>
    <lineage>
        <taxon>Bacteria</taxon>
        <taxon>Bacillati</taxon>
        <taxon>Actinomycetota</taxon>
        <taxon>Actinomycetes</taxon>
        <taxon>Propionibacteriales</taxon>
        <taxon>Nocardioidaceae</taxon>
        <taxon>Nocardioides</taxon>
    </lineage>
</organism>
<reference evidence="5" key="1">
    <citation type="journal article" date="2019" name="Int. J. Syst. Evol. Microbiol.">
        <title>The Global Catalogue of Microorganisms (GCM) 10K type strain sequencing project: providing services to taxonomists for standard genome sequencing and annotation.</title>
        <authorList>
            <consortium name="The Broad Institute Genomics Platform"/>
            <consortium name="The Broad Institute Genome Sequencing Center for Infectious Disease"/>
            <person name="Wu L."/>
            <person name="Ma J."/>
        </authorList>
    </citation>
    <scope>NUCLEOTIDE SEQUENCE [LARGE SCALE GENOMIC DNA]</scope>
    <source>
        <strain evidence="5">CGMCC 1.12477</strain>
    </source>
</reference>
<proteinExistence type="predicted"/>
<dbReference type="PANTHER" id="PTHR43156">
    <property type="entry name" value="STAGE II SPORULATION PROTEIN E-RELATED"/>
    <property type="match status" value="1"/>
</dbReference>
<evidence type="ECO:0000313" key="5">
    <source>
        <dbReference type="Proteomes" id="UP001597351"/>
    </source>
</evidence>
<dbReference type="SUPFAM" id="SSF81606">
    <property type="entry name" value="PP2C-like"/>
    <property type="match status" value="1"/>
</dbReference>
<dbReference type="RefSeq" id="WP_343921537.1">
    <property type="nucleotide sequence ID" value="NZ_BAAAJT010000003.1"/>
</dbReference>
<dbReference type="GO" id="GO:0004722">
    <property type="term" value="F:protein serine/threonine phosphatase activity"/>
    <property type="evidence" value="ECO:0007669"/>
    <property type="project" value="UniProtKB-EC"/>
</dbReference>
<feature type="domain" description="GAF" evidence="2">
    <location>
        <begin position="34"/>
        <end position="175"/>
    </location>
</feature>
<dbReference type="Pfam" id="PF07228">
    <property type="entry name" value="SpoIIE"/>
    <property type="match status" value="1"/>
</dbReference>
<accession>A0ABW4TTN0</accession>
<dbReference type="InterPro" id="IPR036457">
    <property type="entry name" value="PPM-type-like_dom_sf"/>
</dbReference>
<dbReference type="SMART" id="SM00331">
    <property type="entry name" value="PP2C_SIG"/>
    <property type="match status" value="1"/>
</dbReference>
<evidence type="ECO:0000259" key="3">
    <source>
        <dbReference type="SMART" id="SM00331"/>
    </source>
</evidence>
<dbReference type="InterPro" id="IPR001932">
    <property type="entry name" value="PPM-type_phosphatase-like_dom"/>
</dbReference>
<keyword evidence="5" id="KW-1185">Reference proteome</keyword>
<dbReference type="InterPro" id="IPR052016">
    <property type="entry name" value="Bact_Sigma-Reg"/>
</dbReference>
<dbReference type="EC" id="3.1.3.16" evidence="4"/>
<dbReference type="SUPFAM" id="SSF55781">
    <property type="entry name" value="GAF domain-like"/>
    <property type="match status" value="1"/>
</dbReference>
<dbReference type="SMART" id="SM00065">
    <property type="entry name" value="GAF"/>
    <property type="match status" value="1"/>
</dbReference>
<dbReference type="PANTHER" id="PTHR43156:SF2">
    <property type="entry name" value="STAGE II SPORULATION PROTEIN E"/>
    <property type="match status" value="1"/>
</dbReference>
<dbReference type="Pfam" id="PF01590">
    <property type="entry name" value="GAF"/>
    <property type="match status" value="1"/>
</dbReference>